<evidence type="ECO:0000259" key="1">
    <source>
        <dbReference type="SMART" id="SM00597"/>
    </source>
</evidence>
<dbReference type="Pfam" id="PF05699">
    <property type="entry name" value="Dimer_Tnp_hAT"/>
    <property type="match status" value="1"/>
</dbReference>
<dbReference type="STRING" id="15368.A0A2K2CHJ8"/>
<feature type="domain" description="TTF-type" evidence="1">
    <location>
        <begin position="112"/>
        <end position="197"/>
    </location>
</feature>
<dbReference type="SMART" id="SM00597">
    <property type="entry name" value="ZnF_TTF"/>
    <property type="match status" value="1"/>
</dbReference>
<evidence type="ECO:0000313" key="2">
    <source>
        <dbReference type="EMBL" id="PNT61504.1"/>
    </source>
</evidence>
<dbReference type="InterPro" id="IPR006580">
    <property type="entry name" value="Znf_TTF"/>
</dbReference>
<keyword evidence="4" id="KW-1185">Reference proteome</keyword>
<dbReference type="EMBL" id="CM000884">
    <property type="protein sequence ID" value="PNT61504.1"/>
    <property type="molecule type" value="Genomic_DNA"/>
</dbReference>
<dbReference type="GO" id="GO:0046983">
    <property type="term" value="F:protein dimerization activity"/>
    <property type="evidence" value="ECO:0007669"/>
    <property type="project" value="InterPro"/>
</dbReference>
<name>A0A2K2CHJ8_BRADI</name>
<dbReference type="PANTHER" id="PTHR45749">
    <property type="match status" value="1"/>
</dbReference>
<dbReference type="Proteomes" id="UP000008810">
    <property type="component" value="Chromosome 5"/>
</dbReference>
<accession>A0A2K2CHJ8</accession>
<evidence type="ECO:0000313" key="4">
    <source>
        <dbReference type="Proteomes" id="UP000008810"/>
    </source>
</evidence>
<dbReference type="EnsemblPlants" id="PNT61504">
    <property type="protein sequence ID" value="PNT61504"/>
    <property type="gene ID" value="BRADI_5g15980v3"/>
</dbReference>
<organism evidence="2">
    <name type="scientific">Brachypodium distachyon</name>
    <name type="common">Purple false brome</name>
    <name type="synonym">Trachynia distachya</name>
    <dbReference type="NCBI Taxonomy" id="15368"/>
    <lineage>
        <taxon>Eukaryota</taxon>
        <taxon>Viridiplantae</taxon>
        <taxon>Streptophyta</taxon>
        <taxon>Embryophyta</taxon>
        <taxon>Tracheophyta</taxon>
        <taxon>Spermatophyta</taxon>
        <taxon>Magnoliopsida</taxon>
        <taxon>Liliopsida</taxon>
        <taxon>Poales</taxon>
        <taxon>Poaceae</taxon>
        <taxon>BOP clade</taxon>
        <taxon>Pooideae</taxon>
        <taxon>Stipodae</taxon>
        <taxon>Brachypodieae</taxon>
        <taxon>Brachypodium</taxon>
    </lineage>
</organism>
<sequence>MDKYLKSNTSTPDIARNPDEWAIVVVEEAPAENNVDNNMDDNNVSDHEPVFNSPESASVDEEPVFSTDIYDPINWDNLDNKVRDMLVEKGPPREENFEYPLDVDGRHFSYIHYSRKLSNGEVRDRKWLVYSKLGKKVFCFCCKLFSSNHCKSSLGRDGFYDWRHISVRLKEHEASVEHLTNMKSWNELRARLSKHETIDKELQQEISKEKERIRQVLFRIIAIVKFIGKRSLAFRGSSEKLYNAINGNFLACIEMVAEFDLIVKKAKYFSIILDCTPDVSHQEQLSFLVRCVNMGQGYDNGSNMKGEYKGVKKRLLDKNGRALYMPCACHSLNLILCDMAKSCEKAITFFGIVQRIYVLFSGSTQIWNVLLGHSRIKSVKAIRYQALQIRSALQELRDDTTAEAKDRSDAKNLFEVLGSFQFILGMSPSMCIEAALQQIEGMKSYFATYRNEGFSTSLITAREIVSKMGVEPSFPVKRIAVRKKHFDENDCNEAILQAEMDFKVNYFLVMVDMAIGSLTRTFEELQSFKDIFGFLMSTETLKSLGGSELRDCCTKFAKTFSLHGSYDVELNDLISELTVIKSSLPDRPMSAMEIFELVREEECYPNVSVAYRILFTMPVTVASAERSFSKLKLLKNYLRSTMSQERLNGLATLCIEKKLVDEIDTHSIIDDFASRNVRRKF</sequence>
<dbReference type="OrthoDB" id="665918at2759"/>
<protein>
    <recommendedName>
        <fullName evidence="1">TTF-type domain-containing protein</fullName>
    </recommendedName>
</protein>
<dbReference type="PANTHER" id="PTHR45749:SF24">
    <property type="entry name" value="TTF-TYPE DOMAIN-CONTAINING PROTEIN"/>
    <property type="match status" value="1"/>
</dbReference>
<reference evidence="2" key="2">
    <citation type="submission" date="2017-06" db="EMBL/GenBank/DDBJ databases">
        <title>WGS assembly of Brachypodium distachyon.</title>
        <authorList>
            <consortium name="The International Brachypodium Initiative"/>
            <person name="Lucas S."/>
            <person name="Harmon-Smith M."/>
            <person name="Lail K."/>
            <person name="Tice H."/>
            <person name="Grimwood J."/>
            <person name="Bruce D."/>
            <person name="Barry K."/>
            <person name="Shu S."/>
            <person name="Lindquist E."/>
            <person name="Wang M."/>
            <person name="Pitluck S."/>
            <person name="Vogel J.P."/>
            <person name="Garvin D.F."/>
            <person name="Mockler T.C."/>
            <person name="Schmutz J."/>
            <person name="Rokhsar D."/>
            <person name="Bevan M.W."/>
        </authorList>
    </citation>
    <scope>NUCLEOTIDE SEQUENCE</scope>
    <source>
        <strain evidence="2">Bd21</strain>
    </source>
</reference>
<reference evidence="3" key="3">
    <citation type="submission" date="2018-08" db="UniProtKB">
        <authorList>
            <consortium name="EnsemblPlants"/>
        </authorList>
    </citation>
    <scope>IDENTIFICATION</scope>
    <source>
        <strain evidence="3">cv. Bd21</strain>
    </source>
</reference>
<reference evidence="2 3" key="1">
    <citation type="journal article" date="2010" name="Nature">
        <title>Genome sequencing and analysis of the model grass Brachypodium distachyon.</title>
        <authorList>
            <consortium name="International Brachypodium Initiative"/>
        </authorList>
    </citation>
    <scope>NUCLEOTIDE SEQUENCE [LARGE SCALE GENOMIC DNA]</scope>
    <source>
        <strain evidence="2 3">Bd21</strain>
    </source>
</reference>
<proteinExistence type="predicted"/>
<dbReference type="InterPro" id="IPR012337">
    <property type="entry name" value="RNaseH-like_sf"/>
</dbReference>
<dbReference type="Gramene" id="PNT61504">
    <property type="protein sequence ID" value="PNT61504"/>
    <property type="gene ID" value="BRADI_5g15980v3"/>
</dbReference>
<gene>
    <name evidence="2" type="ORF">BRADI_5g15980v3</name>
</gene>
<dbReference type="SUPFAM" id="SSF53098">
    <property type="entry name" value="Ribonuclease H-like"/>
    <property type="match status" value="1"/>
</dbReference>
<dbReference type="InParanoid" id="A0A2K2CHJ8"/>
<dbReference type="AlphaFoldDB" id="A0A2K2CHJ8"/>
<evidence type="ECO:0000313" key="3">
    <source>
        <dbReference type="EnsemblPlants" id="PNT61504"/>
    </source>
</evidence>
<dbReference type="InterPro" id="IPR008906">
    <property type="entry name" value="HATC_C_dom"/>
</dbReference>